<dbReference type="InterPro" id="IPR029044">
    <property type="entry name" value="Nucleotide-diphossugar_trans"/>
</dbReference>
<dbReference type="InterPro" id="IPR001173">
    <property type="entry name" value="Glyco_trans_2-like"/>
</dbReference>
<protein>
    <recommendedName>
        <fullName evidence="1">Glycosyltransferase 2-like domain-containing protein</fullName>
    </recommendedName>
</protein>
<feature type="domain" description="Glycosyltransferase 2-like" evidence="1">
    <location>
        <begin position="6"/>
        <end position="150"/>
    </location>
</feature>
<dbReference type="InterPro" id="IPR050256">
    <property type="entry name" value="Glycosyltransferase_2"/>
</dbReference>
<evidence type="ECO:0000259" key="1">
    <source>
        <dbReference type="Pfam" id="PF00535"/>
    </source>
</evidence>
<reference evidence="2 3" key="1">
    <citation type="journal article" date="2016" name="Nat. Commun.">
        <title>Thousands of microbial genomes shed light on interconnected biogeochemical processes in an aquifer system.</title>
        <authorList>
            <person name="Anantharaman K."/>
            <person name="Brown C.T."/>
            <person name="Hug L.A."/>
            <person name="Sharon I."/>
            <person name="Castelle C.J."/>
            <person name="Probst A.J."/>
            <person name="Thomas B.C."/>
            <person name="Singh A."/>
            <person name="Wilkins M.J."/>
            <person name="Karaoz U."/>
            <person name="Brodie E.L."/>
            <person name="Williams K.H."/>
            <person name="Hubbard S.S."/>
            <person name="Banfield J.F."/>
        </authorList>
    </citation>
    <scope>NUCLEOTIDE SEQUENCE [LARGE SCALE GENOMIC DNA]</scope>
</reference>
<dbReference type="PANTHER" id="PTHR48090:SF7">
    <property type="entry name" value="RFBJ PROTEIN"/>
    <property type="match status" value="1"/>
</dbReference>
<dbReference type="SUPFAM" id="SSF53448">
    <property type="entry name" value="Nucleotide-diphospho-sugar transferases"/>
    <property type="match status" value="1"/>
</dbReference>
<accession>A0A1F6A608</accession>
<proteinExistence type="predicted"/>
<dbReference type="PANTHER" id="PTHR48090">
    <property type="entry name" value="UNDECAPRENYL-PHOSPHATE 4-DEOXY-4-FORMAMIDO-L-ARABINOSE TRANSFERASE-RELATED"/>
    <property type="match status" value="1"/>
</dbReference>
<comment type="caution">
    <text evidence="2">The sequence shown here is derived from an EMBL/GenBank/DDBJ whole genome shotgun (WGS) entry which is preliminary data.</text>
</comment>
<dbReference type="Pfam" id="PF00535">
    <property type="entry name" value="Glycos_transf_2"/>
    <property type="match status" value="1"/>
</dbReference>
<evidence type="ECO:0000313" key="3">
    <source>
        <dbReference type="Proteomes" id="UP000177092"/>
    </source>
</evidence>
<organism evidence="2 3">
    <name type="scientific">Candidatus Gottesmanbacteria bacterium RIFCSPHIGHO2_02_FULL_40_13</name>
    <dbReference type="NCBI Taxonomy" id="1798384"/>
    <lineage>
        <taxon>Bacteria</taxon>
        <taxon>Candidatus Gottesmaniibacteriota</taxon>
    </lineage>
</organism>
<dbReference type="STRING" id="1798384.A3D03_00520"/>
<sequence>MKMKVSLIIPTRNEEGCIGKVLREVPRKIVDEIIIIDGHSKDNTYNEAKKGLKKSDCLIRQKEMGYGAAFLEGFQKATGDVIVMMDADGSHNPKDIEKIINKFKNGFEYVIASRYAKGGRSEDDTLIRLIGNKIFTWMTNFVHGTNVSDSLYLYTAISKKGLDKLDLTSKGFEFCTEIIVKAHKAGLKFGEVAVVERARFAGKSKVNSFYHGLKILRMILQKY</sequence>
<gene>
    <name evidence="2" type="ORF">A3D03_00520</name>
</gene>
<dbReference type="Proteomes" id="UP000177092">
    <property type="component" value="Unassembled WGS sequence"/>
</dbReference>
<dbReference type="Gene3D" id="3.90.550.10">
    <property type="entry name" value="Spore Coat Polysaccharide Biosynthesis Protein SpsA, Chain A"/>
    <property type="match status" value="1"/>
</dbReference>
<dbReference type="AlphaFoldDB" id="A0A1F6A608"/>
<dbReference type="EMBL" id="MFJN01000054">
    <property type="protein sequence ID" value="OGG20179.1"/>
    <property type="molecule type" value="Genomic_DNA"/>
</dbReference>
<name>A0A1F6A608_9BACT</name>
<evidence type="ECO:0000313" key="2">
    <source>
        <dbReference type="EMBL" id="OGG20179.1"/>
    </source>
</evidence>